<evidence type="ECO:0000256" key="1">
    <source>
        <dbReference type="SAM" id="MobiDB-lite"/>
    </source>
</evidence>
<dbReference type="PANTHER" id="PTHR48258:SF4">
    <property type="entry name" value="DUF4216 DOMAIN-CONTAINING PROTEIN"/>
    <property type="match status" value="1"/>
</dbReference>
<evidence type="ECO:0000313" key="3">
    <source>
        <dbReference type="EMBL" id="KAK1603116.1"/>
    </source>
</evidence>
<dbReference type="Proteomes" id="UP001231189">
    <property type="component" value="Unassembled WGS sequence"/>
</dbReference>
<dbReference type="InterPro" id="IPR025452">
    <property type="entry name" value="DUF4218"/>
</dbReference>
<dbReference type="Pfam" id="PF13960">
    <property type="entry name" value="DUF4218"/>
    <property type="match status" value="1"/>
</dbReference>
<dbReference type="AlphaFoldDB" id="A0AAD8QJ33"/>
<feature type="region of interest" description="Disordered" evidence="1">
    <location>
        <begin position="545"/>
        <end position="593"/>
    </location>
</feature>
<proteinExistence type="predicted"/>
<evidence type="ECO:0000313" key="4">
    <source>
        <dbReference type="Proteomes" id="UP001231189"/>
    </source>
</evidence>
<name>A0AAD8QJ33_LOLMU</name>
<feature type="compositionally biased region" description="Basic and acidic residues" evidence="1">
    <location>
        <begin position="570"/>
        <end position="586"/>
    </location>
</feature>
<organism evidence="3 4">
    <name type="scientific">Lolium multiflorum</name>
    <name type="common">Italian ryegrass</name>
    <name type="synonym">Lolium perenne subsp. multiflorum</name>
    <dbReference type="NCBI Taxonomy" id="4521"/>
    <lineage>
        <taxon>Eukaryota</taxon>
        <taxon>Viridiplantae</taxon>
        <taxon>Streptophyta</taxon>
        <taxon>Embryophyta</taxon>
        <taxon>Tracheophyta</taxon>
        <taxon>Spermatophyta</taxon>
        <taxon>Magnoliopsida</taxon>
        <taxon>Liliopsida</taxon>
        <taxon>Poales</taxon>
        <taxon>Poaceae</taxon>
        <taxon>BOP clade</taxon>
        <taxon>Pooideae</taxon>
        <taxon>Poodae</taxon>
        <taxon>Poeae</taxon>
        <taxon>Poeae Chloroplast Group 2 (Poeae type)</taxon>
        <taxon>Loliodinae</taxon>
        <taxon>Loliinae</taxon>
        <taxon>Lolium</taxon>
    </lineage>
</organism>
<sequence length="593" mass="66602">MPTARVYADGQMSGPSAYGLAGPARDDDRRRLRTVGVHVPMPRAAVGVYLALGVGSSMVPVPSASSLPSHGVSGGCEVPRPPFIILPHVDASPLAYSASTSAFLCRFPALLSLLYVSPMSTAPGLSLRHCAMNCSSASVVSIRAETAALHPNVAESVFHTCLNIPGKSKDNVKARVDVEILCDREKLHMKRPIGRQKNWFKPHANFCLDSIQKKEAFRWLKYVVMFPDGYCLNMSKGVNLSTGKVTGLKSHDYHIWIQRLMPVMLRGYIPEKVWRVLAQLSHFFRTLCAKQICPKVIAKLQHTVPELLCNLEMIFPPGFFTPMAHLIVHLANEALLGGPVQFRWQFCIEREFKYIRKITGNKAKIEACIAEAICLREMADAATTYYPDDVPTQHNPVTRYNVDVPENDPKLKLFQFPGGKAGKGTKYKLENEEKDCIMLYVLMNMEEVIPFVSREVTKYEKYDVNGFRFHTETHQKGRANPKTINTGVFTKGANNFDYYGRLQSVYELTFNQPFVQEDLGNDAETRGESVVDLKDISMLKKLLEANDNYDEPPPIDPSTLYSQDSDSDSGPEKEKEKEKEMEYESERESDDGW</sequence>
<gene>
    <name evidence="3" type="ORF">QYE76_059160</name>
</gene>
<comment type="caution">
    <text evidence="3">The sequence shown here is derived from an EMBL/GenBank/DDBJ whole genome shotgun (WGS) entry which is preliminary data.</text>
</comment>
<keyword evidence="4" id="KW-1185">Reference proteome</keyword>
<evidence type="ECO:0000259" key="2">
    <source>
        <dbReference type="Pfam" id="PF13960"/>
    </source>
</evidence>
<dbReference type="EMBL" id="JAUUTY010000120">
    <property type="protein sequence ID" value="KAK1603116.1"/>
    <property type="molecule type" value="Genomic_DNA"/>
</dbReference>
<protein>
    <recommendedName>
        <fullName evidence="2">DUF4218 domain-containing protein</fullName>
    </recommendedName>
</protein>
<dbReference type="PANTHER" id="PTHR48258">
    <property type="entry name" value="DUF4218 DOMAIN-CONTAINING PROTEIN-RELATED"/>
    <property type="match status" value="1"/>
</dbReference>
<feature type="domain" description="DUF4218" evidence="2">
    <location>
        <begin position="287"/>
        <end position="399"/>
    </location>
</feature>
<reference evidence="3" key="1">
    <citation type="submission" date="2023-07" db="EMBL/GenBank/DDBJ databases">
        <title>A chromosome-level genome assembly of Lolium multiflorum.</title>
        <authorList>
            <person name="Chen Y."/>
            <person name="Copetti D."/>
            <person name="Kolliker R."/>
            <person name="Studer B."/>
        </authorList>
    </citation>
    <scope>NUCLEOTIDE SEQUENCE</scope>
    <source>
        <strain evidence="3">02402/16</strain>
        <tissue evidence="3">Leaf</tissue>
    </source>
</reference>
<accession>A0AAD8QJ33</accession>